<gene>
    <name evidence="1" type="ORF">PanWU01x14_310630</name>
</gene>
<evidence type="ECO:0000313" key="2">
    <source>
        <dbReference type="Proteomes" id="UP000237105"/>
    </source>
</evidence>
<proteinExistence type="predicted"/>
<organism evidence="1 2">
    <name type="scientific">Parasponia andersonii</name>
    <name type="common">Sponia andersonii</name>
    <dbReference type="NCBI Taxonomy" id="3476"/>
    <lineage>
        <taxon>Eukaryota</taxon>
        <taxon>Viridiplantae</taxon>
        <taxon>Streptophyta</taxon>
        <taxon>Embryophyta</taxon>
        <taxon>Tracheophyta</taxon>
        <taxon>Spermatophyta</taxon>
        <taxon>Magnoliopsida</taxon>
        <taxon>eudicotyledons</taxon>
        <taxon>Gunneridae</taxon>
        <taxon>Pentapetalae</taxon>
        <taxon>rosids</taxon>
        <taxon>fabids</taxon>
        <taxon>Rosales</taxon>
        <taxon>Cannabaceae</taxon>
        <taxon>Parasponia</taxon>
    </lineage>
</organism>
<evidence type="ECO:0000313" key="1">
    <source>
        <dbReference type="EMBL" id="PON38739.1"/>
    </source>
</evidence>
<name>A0A2P5AQB9_PARAD</name>
<accession>A0A2P5AQB9</accession>
<reference evidence="2" key="1">
    <citation type="submission" date="2016-06" db="EMBL/GenBank/DDBJ databases">
        <title>Parallel loss of symbiosis genes in relatives of nitrogen-fixing non-legume Parasponia.</title>
        <authorList>
            <person name="Van Velzen R."/>
            <person name="Holmer R."/>
            <person name="Bu F."/>
            <person name="Rutten L."/>
            <person name="Van Zeijl A."/>
            <person name="Liu W."/>
            <person name="Santuari L."/>
            <person name="Cao Q."/>
            <person name="Sharma T."/>
            <person name="Shen D."/>
            <person name="Roswanjaya Y."/>
            <person name="Wardhani T."/>
            <person name="Kalhor M.S."/>
            <person name="Jansen J."/>
            <person name="Van den Hoogen J."/>
            <person name="Gungor B."/>
            <person name="Hartog M."/>
            <person name="Hontelez J."/>
            <person name="Verver J."/>
            <person name="Yang W.-C."/>
            <person name="Schijlen E."/>
            <person name="Repin R."/>
            <person name="Schilthuizen M."/>
            <person name="Schranz E."/>
            <person name="Heidstra R."/>
            <person name="Miyata K."/>
            <person name="Fedorova E."/>
            <person name="Kohlen W."/>
            <person name="Bisseling T."/>
            <person name="Smit S."/>
            <person name="Geurts R."/>
        </authorList>
    </citation>
    <scope>NUCLEOTIDE SEQUENCE [LARGE SCALE GENOMIC DNA]</scope>
    <source>
        <strain evidence="2">cv. WU1-14</strain>
    </source>
</reference>
<comment type="caution">
    <text evidence="1">The sequence shown here is derived from an EMBL/GenBank/DDBJ whole genome shotgun (WGS) entry which is preliminary data.</text>
</comment>
<dbReference type="Proteomes" id="UP000237105">
    <property type="component" value="Unassembled WGS sequence"/>
</dbReference>
<keyword evidence="2" id="KW-1185">Reference proteome</keyword>
<protein>
    <submittedName>
        <fullName evidence="1">Uncharacterized protein</fullName>
    </submittedName>
</protein>
<sequence>MMILHSLADRSRVGKGRILSRKGKVMLVATGRITRRCRRINSIILGGAQAGFMEYYDQNKK</sequence>
<dbReference type="EMBL" id="JXTB01000487">
    <property type="protein sequence ID" value="PON38739.1"/>
    <property type="molecule type" value="Genomic_DNA"/>
</dbReference>
<dbReference type="AlphaFoldDB" id="A0A2P5AQB9"/>